<dbReference type="InterPro" id="IPR025202">
    <property type="entry name" value="PLD-like_dom"/>
</dbReference>
<dbReference type="STRING" id="28128.HMPREF3226_01026"/>
<evidence type="ECO:0000259" key="1">
    <source>
        <dbReference type="Pfam" id="PF13091"/>
    </source>
</evidence>
<dbReference type="Proteomes" id="UP000070533">
    <property type="component" value="Unassembled WGS sequence"/>
</dbReference>
<proteinExistence type="predicted"/>
<reference evidence="3" key="1">
    <citation type="submission" date="2016-01" db="EMBL/GenBank/DDBJ databases">
        <authorList>
            <person name="Mitreva M."/>
            <person name="Pepin K.H."/>
            <person name="Mihindukulasuriya K.A."/>
            <person name="Fulton R."/>
            <person name="Fronick C."/>
            <person name="O'Laughlin M."/>
            <person name="Miner T."/>
            <person name="Herter B."/>
            <person name="Rosa B.A."/>
            <person name="Cordes M."/>
            <person name="Tomlinson C."/>
            <person name="Wollam A."/>
            <person name="Palsikar V.B."/>
            <person name="Mardis E.R."/>
            <person name="Wilson R.K."/>
        </authorList>
    </citation>
    <scope>NUCLEOTIDE SEQUENCE [LARGE SCALE GENOMIC DNA]</scope>
    <source>
        <strain evidence="3">MJR7716</strain>
    </source>
</reference>
<protein>
    <recommendedName>
        <fullName evidence="1">Phospholipase D-like domain-containing protein</fullName>
    </recommendedName>
</protein>
<name>A0A133QCV7_9BACT</name>
<evidence type="ECO:0000313" key="2">
    <source>
        <dbReference type="EMBL" id="KXA40678.1"/>
    </source>
</evidence>
<gene>
    <name evidence="2" type="ORF">HMPREF3226_01026</name>
</gene>
<dbReference type="SUPFAM" id="SSF56024">
    <property type="entry name" value="Phospholipase D/nuclease"/>
    <property type="match status" value="1"/>
</dbReference>
<dbReference type="PATRIC" id="fig|28128.5.peg.1035"/>
<feature type="domain" description="Phospholipase D-like" evidence="1">
    <location>
        <begin position="31"/>
        <end position="177"/>
    </location>
</feature>
<sequence>MMHNSLIDNSSDTLSMQTYLKRCILAEDIDKIRIATGYWDIPGMPLVIDELTSFLSREDTALELLIGKDPYVYASLLANPKYKDANYPYDFIRTDIHKIDIIEKYKSVINLLLTYCESGKIQIRIYTKNAYNKEEFLHSKCYIFSGASNSFGIIGSSNFTQKGLSGNPELNYLETDPVRITARPVPRSV</sequence>
<dbReference type="Pfam" id="PF13091">
    <property type="entry name" value="PLDc_2"/>
    <property type="match status" value="1"/>
</dbReference>
<dbReference type="EMBL" id="LRQG01000062">
    <property type="protein sequence ID" value="KXA40678.1"/>
    <property type="molecule type" value="Genomic_DNA"/>
</dbReference>
<accession>A0A133QCV7</accession>
<dbReference type="Gene3D" id="3.30.870.10">
    <property type="entry name" value="Endonuclease Chain A"/>
    <property type="match status" value="1"/>
</dbReference>
<comment type="caution">
    <text evidence="2">The sequence shown here is derived from an EMBL/GenBank/DDBJ whole genome shotgun (WGS) entry which is preliminary data.</text>
</comment>
<dbReference type="OrthoDB" id="9814088at2"/>
<dbReference type="RefSeq" id="WP_060940486.1">
    <property type="nucleotide sequence ID" value="NZ_JAIHUT010000053.1"/>
</dbReference>
<keyword evidence="3" id="KW-1185">Reference proteome</keyword>
<evidence type="ECO:0000313" key="3">
    <source>
        <dbReference type="Proteomes" id="UP000070533"/>
    </source>
</evidence>
<dbReference type="AlphaFoldDB" id="A0A133QCV7"/>
<organism evidence="2 3">
    <name type="scientific">Prevotella corporis</name>
    <dbReference type="NCBI Taxonomy" id="28128"/>
    <lineage>
        <taxon>Bacteria</taxon>
        <taxon>Pseudomonadati</taxon>
        <taxon>Bacteroidota</taxon>
        <taxon>Bacteroidia</taxon>
        <taxon>Bacteroidales</taxon>
        <taxon>Prevotellaceae</taxon>
        <taxon>Prevotella</taxon>
    </lineage>
</organism>